<dbReference type="RefSeq" id="WP_034435575.1">
    <property type="nucleotide sequence ID" value="NZ_CBTK010000280.1"/>
</dbReference>
<evidence type="ECO:0000256" key="1">
    <source>
        <dbReference type="SAM" id="Coils"/>
    </source>
</evidence>
<dbReference type="OrthoDB" id="583532at2"/>
<feature type="coiled-coil region" evidence="1">
    <location>
        <begin position="241"/>
        <end position="275"/>
    </location>
</feature>
<feature type="coiled-coil region" evidence="1">
    <location>
        <begin position="304"/>
        <end position="335"/>
    </location>
</feature>
<protein>
    <recommendedName>
        <fullName evidence="2">KfrA N-terminal DNA-binding domain-containing protein</fullName>
    </recommendedName>
</protein>
<keyword evidence="4" id="KW-1185">Reference proteome</keyword>
<sequence length="342" mass="38822">MARSGIHYEEVKSVAETLLGRGLHPTIQRVREQLGTGSNTTISEHLKHWQRDMAETPKAILPPNIPDAVMTALDSFWKIAVQYAEAAFEEQRAVAVQAVAEAEQSRDAALVAQRQAQAEANELRQHLDTAQTTAHDLANRLMMEQERRTVAETAIDAAEQRVQAATETVVHIRAETEARVEQLEAALQQTRADSEQQLAQAQHRFNDERQRGEANEARLMQLLDRDRTDHAAERQVFANERDDWKNQAKIWQARLDAQQRENTDAHTALATAEERQRGLDGEIRQLRVAFQAVENKHLDLLLAAEVLRGELKAALDEQQRLRQRLEHQRQVAAERQIPPNAD</sequence>
<comment type="caution">
    <text evidence="3">The sequence shown here is derived from an EMBL/GenBank/DDBJ whole genome shotgun (WGS) entry which is preliminary data.</text>
</comment>
<dbReference type="Proteomes" id="UP000019184">
    <property type="component" value="Unassembled WGS sequence"/>
</dbReference>
<organism evidence="3 4">
    <name type="scientific">Candidatus Contendobacter odensis Run_B_J11</name>
    <dbReference type="NCBI Taxonomy" id="1400861"/>
    <lineage>
        <taxon>Bacteria</taxon>
        <taxon>Pseudomonadati</taxon>
        <taxon>Pseudomonadota</taxon>
        <taxon>Gammaproteobacteria</taxon>
        <taxon>Candidatus Competibacteraceae</taxon>
        <taxon>Candidatus Contendibacter</taxon>
    </lineage>
</organism>
<name>A0A7U7J5V7_9GAMM</name>
<evidence type="ECO:0000313" key="3">
    <source>
        <dbReference type="EMBL" id="CDH46862.1"/>
    </source>
</evidence>
<feature type="domain" description="KfrA N-terminal DNA-binding" evidence="2">
    <location>
        <begin position="8"/>
        <end position="119"/>
    </location>
</feature>
<dbReference type="Pfam" id="PF11740">
    <property type="entry name" value="KfrA_N"/>
    <property type="match status" value="1"/>
</dbReference>
<dbReference type="InterPro" id="IPR021104">
    <property type="entry name" value="KfrA_DNA-bd_N"/>
</dbReference>
<evidence type="ECO:0000259" key="2">
    <source>
        <dbReference type="Pfam" id="PF11740"/>
    </source>
</evidence>
<proteinExistence type="predicted"/>
<reference evidence="3 4" key="1">
    <citation type="journal article" date="2014" name="ISME J.">
        <title>Candidatus Competibacter-lineage genomes retrieved from metagenomes reveal functional metabolic diversity.</title>
        <authorList>
            <person name="McIlroy S.J."/>
            <person name="Albertsen M."/>
            <person name="Andresen E.K."/>
            <person name="Saunders A.M."/>
            <person name="Kristiansen R."/>
            <person name="Stokholm-Bjerregaard M."/>
            <person name="Nielsen K.L."/>
            <person name="Nielsen P.H."/>
        </authorList>
    </citation>
    <scope>NUCLEOTIDE SEQUENCE [LARGE SCALE GENOMIC DNA]</scope>
    <source>
        <strain evidence="3 4">Run_B_J11</strain>
    </source>
</reference>
<dbReference type="EMBL" id="CBTK010000280">
    <property type="protein sequence ID" value="CDH46862.1"/>
    <property type="molecule type" value="Genomic_DNA"/>
</dbReference>
<gene>
    <name evidence="3" type="ORF">BN874_630008</name>
</gene>
<evidence type="ECO:0000313" key="4">
    <source>
        <dbReference type="Proteomes" id="UP000019184"/>
    </source>
</evidence>
<accession>A0A7U7J5V7</accession>
<dbReference type="AlphaFoldDB" id="A0A7U7J5V7"/>
<feature type="coiled-coil region" evidence="1">
    <location>
        <begin position="113"/>
        <end position="211"/>
    </location>
</feature>
<keyword evidence="1" id="KW-0175">Coiled coil</keyword>